<feature type="domain" description="Ras-associating" evidence="4">
    <location>
        <begin position="185"/>
        <end position="231"/>
    </location>
</feature>
<protein>
    <submittedName>
        <fullName evidence="5">FERM and PDZ domain-containing protein 4-like protein</fullName>
    </submittedName>
</protein>
<dbReference type="InterPro" id="IPR011993">
    <property type="entry name" value="PH-like_dom_sf"/>
</dbReference>
<dbReference type="InterPro" id="IPR019749">
    <property type="entry name" value="Band_41_domain"/>
</dbReference>
<feature type="domain" description="FERM" evidence="2">
    <location>
        <begin position="184"/>
        <end position="503"/>
    </location>
</feature>
<dbReference type="InterPro" id="IPR036020">
    <property type="entry name" value="WW_dom_sf"/>
</dbReference>
<dbReference type="Gene3D" id="2.30.29.30">
    <property type="entry name" value="Pleckstrin-homology domain (PH domain)/Phosphotyrosine-binding domain (PTB)"/>
    <property type="match status" value="1"/>
</dbReference>
<dbReference type="GO" id="GO:0071944">
    <property type="term" value="C:cell periphery"/>
    <property type="evidence" value="ECO:0007669"/>
    <property type="project" value="UniProtKB-ARBA"/>
</dbReference>
<dbReference type="Pfam" id="PF21989">
    <property type="entry name" value="RA_2"/>
    <property type="match status" value="1"/>
</dbReference>
<dbReference type="PROSITE" id="PS50200">
    <property type="entry name" value="RA"/>
    <property type="match status" value="1"/>
</dbReference>
<dbReference type="PROSITE" id="PS50057">
    <property type="entry name" value="FERM_3"/>
    <property type="match status" value="1"/>
</dbReference>
<feature type="domain" description="WW" evidence="1">
    <location>
        <begin position="9"/>
        <end position="42"/>
    </location>
</feature>
<evidence type="ECO:0000313" key="5">
    <source>
        <dbReference type="EMBL" id="RWS26683.1"/>
    </source>
</evidence>
<dbReference type="InterPro" id="IPR000299">
    <property type="entry name" value="FERM_domain"/>
</dbReference>
<dbReference type="FunFam" id="2.30.42.10:FF:000053">
    <property type="entry name" value="FERM and PDZ domain-containing protein 4"/>
    <property type="match status" value="1"/>
</dbReference>
<proteinExistence type="predicted"/>
<accession>A0A443SGM6</accession>
<evidence type="ECO:0000259" key="3">
    <source>
        <dbReference type="PROSITE" id="PS50106"/>
    </source>
</evidence>
<dbReference type="SMART" id="SM00228">
    <property type="entry name" value="PDZ"/>
    <property type="match status" value="1"/>
</dbReference>
<dbReference type="STRING" id="299467.A0A443SGM6"/>
<dbReference type="CDD" id="cd14473">
    <property type="entry name" value="FERM_B-lobe"/>
    <property type="match status" value="1"/>
</dbReference>
<reference evidence="5 6" key="1">
    <citation type="journal article" date="2018" name="Gigascience">
        <title>Genomes of trombidid mites reveal novel predicted allergens and laterally-transferred genes associated with secondary metabolism.</title>
        <authorList>
            <person name="Dong X."/>
            <person name="Chaisiri K."/>
            <person name="Xia D."/>
            <person name="Armstrong S.D."/>
            <person name="Fang Y."/>
            <person name="Donnelly M.J."/>
            <person name="Kadowaki T."/>
            <person name="McGarry J.W."/>
            <person name="Darby A.C."/>
            <person name="Makepeace B.L."/>
        </authorList>
    </citation>
    <scope>NUCLEOTIDE SEQUENCE [LARGE SCALE GENOMIC DNA]</scope>
    <source>
        <strain evidence="5">UoL-UT</strain>
    </source>
</reference>
<dbReference type="CDD" id="cd06769">
    <property type="entry name" value="PDZ_FRMPD1_3_4-like"/>
    <property type="match status" value="1"/>
</dbReference>
<dbReference type="SMART" id="SM00295">
    <property type="entry name" value="B41"/>
    <property type="match status" value="1"/>
</dbReference>
<feature type="non-terminal residue" evidence="5">
    <location>
        <position position="563"/>
    </location>
</feature>
<keyword evidence="6" id="KW-1185">Reference proteome</keyword>
<dbReference type="InterPro" id="IPR019748">
    <property type="entry name" value="FERM_central"/>
</dbReference>
<dbReference type="VEuPathDB" id="VectorBase:LDEU005357"/>
<organism evidence="5 6">
    <name type="scientific">Leptotrombidium deliense</name>
    <dbReference type="NCBI Taxonomy" id="299467"/>
    <lineage>
        <taxon>Eukaryota</taxon>
        <taxon>Metazoa</taxon>
        <taxon>Ecdysozoa</taxon>
        <taxon>Arthropoda</taxon>
        <taxon>Chelicerata</taxon>
        <taxon>Arachnida</taxon>
        <taxon>Acari</taxon>
        <taxon>Acariformes</taxon>
        <taxon>Trombidiformes</taxon>
        <taxon>Prostigmata</taxon>
        <taxon>Anystina</taxon>
        <taxon>Parasitengona</taxon>
        <taxon>Trombiculoidea</taxon>
        <taxon>Trombiculidae</taxon>
        <taxon>Leptotrombidium</taxon>
    </lineage>
</organism>
<evidence type="ECO:0000259" key="1">
    <source>
        <dbReference type="PROSITE" id="PS50020"/>
    </source>
</evidence>
<dbReference type="Gene3D" id="3.10.20.90">
    <property type="entry name" value="Phosphatidylinositol 3-kinase Catalytic Subunit, Chain A, domain 1"/>
    <property type="match status" value="1"/>
</dbReference>
<dbReference type="InterPro" id="IPR000159">
    <property type="entry name" value="RA_dom"/>
</dbReference>
<dbReference type="OrthoDB" id="5859304at2759"/>
<dbReference type="InterPro" id="IPR029071">
    <property type="entry name" value="Ubiquitin-like_domsf"/>
</dbReference>
<evidence type="ECO:0000259" key="2">
    <source>
        <dbReference type="PROSITE" id="PS50057"/>
    </source>
</evidence>
<comment type="caution">
    <text evidence="5">The sequence shown here is derived from an EMBL/GenBank/DDBJ whole genome shotgun (WGS) entry which is preliminary data.</text>
</comment>
<dbReference type="Pfam" id="PF00595">
    <property type="entry name" value="PDZ"/>
    <property type="match status" value="1"/>
</dbReference>
<dbReference type="InterPro" id="IPR001202">
    <property type="entry name" value="WW_dom"/>
</dbReference>
<dbReference type="Gene3D" id="2.30.42.10">
    <property type="match status" value="1"/>
</dbReference>
<dbReference type="SUPFAM" id="SSF50729">
    <property type="entry name" value="PH domain-like"/>
    <property type="match status" value="1"/>
</dbReference>
<dbReference type="GO" id="GO:0009887">
    <property type="term" value="P:animal organ morphogenesis"/>
    <property type="evidence" value="ECO:0007669"/>
    <property type="project" value="UniProtKB-ARBA"/>
</dbReference>
<dbReference type="InterPro" id="IPR001478">
    <property type="entry name" value="PDZ"/>
</dbReference>
<dbReference type="PROSITE" id="PS50020">
    <property type="entry name" value="WW_DOMAIN_2"/>
    <property type="match status" value="1"/>
</dbReference>
<dbReference type="InterPro" id="IPR036034">
    <property type="entry name" value="PDZ_sf"/>
</dbReference>
<dbReference type="PROSITE" id="PS01159">
    <property type="entry name" value="WW_DOMAIN_1"/>
    <property type="match status" value="1"/>
</dbReference>
<dbReference type="EMBL" id="NCKV01002561">
    <property type="protein sequence ID" value="RWS26683.1"/>
    <property type="molecule type" value="Genomic_DNA"/>
</dbReference>
<dbReference type="PROSITE" id="PS50106">
    <property type="entry name" value="PDZ"/>
    <property type="match status" value="1"/>
</dbReference>
<dbReference type="GO" id="GO:0007165">
    <property type="term" value="P:signal transduction"/>
    <property type="evidence" value="ECO:0007669"/>
    <property type="project" value="InterPro"/>
</dbReference>
<dbReference type="Pfam" id="PF00373">
    <property type="entry name" value="FERM_M"/>
    <property type="match status" value="1"/>
</dbReference>
<dbReference type="Proteomes" id="UP000288716">
    <property type="component" value="Unassembled WGS sequence"/>
</dbReference>
<dbReference type="SUPFAM" id="SSF54236">
    <property type="entry name" value="Ubiquitin-like"/>
    <property type="match status" value="1"/>
</dbReference>
<dbReference type="InterPro" id="IPR035963">
    <property type="entry name" value="FERM_2"/>
</dbReference>
<dbReference type="CDD" id="cd17088">
    <property type="entry name" value="FERM_F1_FRMPD1_like"/>
    <property type="match status" value="1"/>
</dbReference>
<dbReference type="Pfam" id="PF00397">
    <property type="entry name" value="WW"/>
    <property type="match status" value="1"/>
</dbReference>
<dbReference type="SUPFAM" id="SSF51045">
    <property type="entry name" value="WW domain"/>
    <property type="match status" value="1"/>
</dbReference>
<dbReference type="AlphaFoldDB" id="A0A443SGM6"/>
<dbReference type="Gene3D" id="1.20.80.10">
    <property type="match status" value="1"/>
</dbReference>
<feature type="domain" description="PDZ" evidence="3">
    <location>
        <begin position="53"/>
        <end position="130"/>
    </location>
</feature>
<gene>
    <name evidence="5" type="ORF">B4U80_00174</name>
</gene>
<dbReference type="GO" id="GO:0048731">
    <property type="term" value="P:system development"/>
    <property type="evidence" value="ECO:0007669"/>
    <property type="project" value="UniProtKB-ARBA"/>
</dbReference>
<dbReference type="SMART" id="SM00456">
    <property type="entry name" value="WW"/>
    <property type="match status" value="1"/>
</dbReference>
<sequence>MDCWYSSDPGLPYGWEIAVDKKGKPYYINHVNKTTTYENPRKDDDEAPPQPREVELFRHPELGFGFVAGSEKPVIVRFVKEGGPSEEKLQSGDQILKINGEDVFNAKREHVIDLVKSCKNSVVLIVCQPHSNNSTRKSALLTASKKAKLKSNPSRVRFAEGVVINGSPLYCPSPFESCVPFIPNVLKVFLENGQTKTFKYDSSTTVQDVMNSLLEKLSIKSSQYFSLCVEHIKSMRRNKLILLDPKDTLQKIAARPGAHNLRCLFRIAFVPKDAFELFEKDATSFEYLYVQCCNDVVHERFSPELKYEIALRLSALHLFQHAISNGMLSSGGKVNLKAIEKECGLEPFIPHSLLDTMKRKELHKILNHFLKQNQQLCPPGQKSLTALQAKMHYLKVISELPSYGSKMFPTNIRDSSIESALLVSPKYGISHVTSLRHSLPISLAKIEDVSSVLVTKDDELCYTVEIQLKGSNSPPLHFGLEDKDAEEFALILQGYHRLFSDCNNDEYDPIPILWDVGESWWTDSAPTYNGQHLVKIAPWSYLSPNAGKLRKIDFGVPPPPYSP</sequence>
<dbReference type="InterPro" id="IPR014352">
    <property type="entry name" value="FERM/acyl-CoA-bd_prot_sf"/>
</dbReference>
<dbReference type="SUPFAM" id="SSF47031">
    <property type="entry name" value="Second domain of FERM"/>
    <property type="match status" value="1"/>
</dbReference>
<evidence type="ECO:0000313" key="6">
    <source>
        <dbReference type="Proteomes" id="UP000288716"/>
    </source>
</evidence>
<dbReference type="PANTHER" id="PTHR46221:SF3">
    <property type="entry name" value="FERM AND PDZ DOMAIN-CONTAINING PROTEIN 4"/>
    <property type="match status" value="1"/>
</dbReference>
<dbReference type="Gene3D" id="2.20.70.10">
    <property type="match status" value="1"/>
</dbReference>
<name>A0A443SGM6_9ACAR</name>
<dbReference type="PANTHER" id="PTHR46221">
    <property type="entry name" value="FERM AND PDZ DOMAIN-CONTAINING PROTEIN FAMILY MEMBER"/>
    <property type="match status" value="1"/>
</dbReference>
<evidence type="ECO:0000259" key="4">
    <source>
        <dbReference type="PROSITE" id="PS50200"/>
    </source>
</evidence>
<dbReference type="CDD" id="cd00201">
    <property type="entry name" value="WW"/>
    <property type="match status" value="1"/>
</dbReference>
<dbReference type="SUPFAM" id="SSF50156">
    <property type="entry name" value="PDZ domain-like"/>
    <property type="match status" value="1"/>
</dbReference>